<dbReference type="PANTHER" id="PTHR21021">
    <property type="entry name" value="GAF/PUTATIVE CYTOSKELETAL PROTEIN"/>
    <property type="match status" value="1"/>
</dbReference>
<dbReference type="EMBL" id="CAQQ02072355">
    <property type="status" value="NOT_ANNOTATED_CDS"/>
    <property type="molecule type" value="Genomic_DNA"/>
</dbReference>
<dbReference type="HOGENOM" id="CLU_130058_0_0_1"/>
<evidence type="ECO:0000313" key="3">
    <source>
        <dbReference type="EnsemblMetazoa" id="MESCA006996-PA"/>
    </source>
</evidence>
<evidence type="ECO:0000256" key="1">
    <source>
        <dbReference type="ARBA" id="ARBA00006658"/>
    </source>
</evidence>
<dbReference type="OMA" id="CEHINHI"/>
<dbReference type="EnsemblMetazoa" id="MESCA006996-RA">
    <property type="protein sequence ID" value="MESCA006996-PA"/>
    <property type="gene ID" value="MESCA006996"/>
</dbReference>
<dbReference type="Proteomes" id="UP000015102">
    <property type="component" value="Unassembled WGS sequence"/>
</dbReference>
<dbReference type="InterPro" id="IPR051330">
    <property type="entry name" value="Phosphatase_reg/MetRdx"/>
</dbReference>
<reference evidence="3" key="2">
    <citation type="submission" date="2015-06" db="UniProtKB">
        <authorList>
            <consortium name="EnsemblMetazoa"/>
        </authorList>
    </citation>
    <scope>IDENTIFICATION</scope>
</reference>
<evidence type="ECO:0000313" key="4">
    <source>
        <dbReference type="Proteomes" id="UP000015102"/>
    </source>
</evidence>
<dbReference type="AlphaFoldDB" id="T1GTG5"/>
<accession>T1GTG5</accession>
<keyword evidence="4" id="KW-1185">Reference proteome</keyword>
<dbReference type="GO" id="GO:0031929">
    <property type="term" value="P:TOR signaling"/>
    <property type="evidence" value="ECO:0007669"/>
    <property type="project" value="TreeGrafter"/>
</dbReference>
<reference evidence="4" key="1">
    <citation type="submission" date="2013-02" db="EMBL/GenBank/DDBJ databases">
        <authorList>
            <person name="Hughes D."/>
        </authorList>
    </citation>
    <scope>NUCLEOTIDE SEQUENCE</scope>
    <source>
        <strain>Durham</strain>
        <strain evidence="4">NC isolate 2 -- Noor lab</strain>
    </source>
</reference>
<dbReference type="PANTHER" id="PTHR21021:SF16">
    <property type="entry name" value="TIP41-LIKE PROTEIN"/>
    <property type="match status" value="1"/>
</dbReference>
<dbReference type="InterPro" id="IPR007303">
    <property type="entry name" value="TIP41-like"/>
</dbReference>
<proteinExistence type="inferred from homology"/>
<protein>
    <recommendedName>
        <fullName evidence="2">TIP41-like protein</fullName>
    </recommendedName>
</protein>
<dbReference type="Pfam" id="PF04176">
    <property type="entry name" value="TIP41"/>
    <property type="match status" value="1"/>
</dbReference>
<dbReference type="STRING" id="36166.T1GTG5"/>
<sequence>MVFYKNSLKLIHEQGAVLEFNAMDALKCVKEIDPTLKVDCAEEWQVTRPGALLEEKFKPFDWTFSSNYQGTMNEHFREEDSEEGINFDKLMQREPIIFSSEVSLFEDELHDHGVSSCTVKIRVMPSGYYILLRFFLRVDNVLMRMHDTRFHYEIENNYIMKEFTT</sequence>
<name>T1GTG5_MEGSC</name>
<comment type="similarity">
    <text evidence="1">Belongs to the TIP41 family.</text>
</comment>
<dbReference type="GO" id="GO:0005829">
    <property type="term" value="C:cytosol"/>
    <property type="evidence" value="ECO:0007669"/>
    <property type="project" value="TreeGrafter"/>
</dbReference>
<evidence type="ECO:0000256" key="2">
    <source>
        <dbReference type="ARBA" id="ARBA00018951"/>
    </source>
</evidence>
<organism evidence="3 4">
    <name type="scientific">Megaselia scalaris</name>
    <name type="common">Humpbacked fly</name>
    <name type="synonym">Phora scalaris</name>
    <dbReference type="NCBI Taxonomy" id="36166"/>
    <lineage>
        <taxon>Eukaryota</taxon>
        <taxon>Metazoa</taxon>
        <taxon>Ecdysozoa</taxon>
        <taxon>Arthropoda</taxon>
        <taxon>Hexapoda</taxon>
        <taxon>Insecta</taxon>
        <taxon>Pterygota</taxon>
        <taxon>Neoptera</taxon>
        <taxon>Endopterygota</taxon>
        <taxon>Diptera</taxon>
        <taxon>Brachycera</taxon>
        <taxon>Muscomorpha</taxon>
        <taxon>Platypezoidea</taxon>
        <taxon>Phoridae</taxon>
        <taxon>Megaseliini</taxon>
        <taxon>Megaselia</taxon>
    </lineage>
</organism>